<evidence type="ECO:0000313" key="3">
    <source>
        <dbReference type="Proteomes" id="UP000324800"/>
    </source>
</evidence>
<protein>
    <submittedName>
        <fullName evidence="2">Uncharacterized protein</fullName>
    </submittedName>
</protein>
<keyword evidence="1" id="KW-0812">Transmembrane</keyword>
<keyword evidence="1" id="KW-1133">Transmembrane helix</keyword>
<comment type="caution">
    <text evidence="2">The sequence shown here is derived from an EMBL/GenBank/DDBJ whole genome shotgun (WGS) entry which is preliminary data.</text>
</comment>
<feature type="transmembrane region" description="Helical" evidence="1">
    <location>
        <begin position="87"/>
        <end position="106"/>
    </location>
</feature>
<organism evidence="2 3">
    <name type="scientific">Streblomastix strix</name>
    <dbReference type="NCBI Taxonomy" id="222440"/>
    <lineage>
        <taxon>Eukaryota</taxon>
        <taxon>Metamonada</taxon>
        <taxon>Preaxostyla</taxon>
        <taxon>Oxymonadida</taxon>
        <taxon>Streblomastigidae</taxon>
        <taxon>Streblomastix</taxon>
    </lineage>
</organism>
<reference evidence="2 3" key="1">
    <citation type="submission" date="2019-03" db="EMBL/GenBank/DDBJ databases">
        <title>Single cell metagenomics reveals metabolic interactions within the superorganism composed of flagellate Streblomastix strix and complex community of Bacteroidetes bacteria on its surface.</title>
        <authorList>
            <person name="Treitli S.C."/>
            <person name="Kolisko M."/>
            <person name="Husnik F."/>
            <person name="Keeling P."/>
            <person name="Hampl V."/>
        </authorList>
    </citation>
    <scope>NUCLEOTIDE SEQUENCE [LARGE SCALE GENOMIC DNA]</scope>
    <source>
        <strain evidence="2">ST1C</strain>
    </source>
</reference>
<evidence type="ECO:0000256" key="1">
    <source>
        <dbReference type="SAM" id="Phobius"/>
    </source>
</evidence>
<proteinExistence type="predicted"/>
<dbReference type="AlphaFoldDB" id="A0A5J4W2Y8"/>
<keyword evidence="1" id="KW-0472">Membrane</keyword>
<accession>A0A5J4W2Y8</accession>
<gene>
    <name evidence="2" type="ORF">EZS28_015627</name>
</gene>
<sequence length="268" mass="29963">MITNKCKSVEMHHKTLIRALPEDNIEFNLKDPPQEAESFQSQVIVMQYPGAYDRRSKQEGESENLGIALSPEFVLAIDYTRAAIDSIFYSCIIYAGVVLLLVAKNLKEFEVDILKDGQPHKIELLAQTRCEVDDYEAVLLKDANVRSHTASVALQHNILSAKSPAPPYIPPKCTNSIAEYHLLKNTSGNSLLSGSYEVEDEKKYSCGSELNERTGQLSKKLKSFILIKIPCSTRQSILKIDSSMVVENRKGSTKLVLVMEQKNLTTVN</sequence>
<name>A0A5J4W2Y8_9EUKA</name>
<dbReference type="EMBL" id="SNRW01003822">
    <property type="protein sequence ID" value="KAA6388843.1"/>
    <property type="molecule type" value="Genomic_DNA"/>
</dbReference>
<evidence type="ECO:0000313" key="2">
    <source>
        <dbReference type="EMBL" id="KAA6388843.1"/>
    </source>
</evidence>
<dbReference type="Proteomes" id="UP000324800">
    <property type="component" value="Unassembled WGS sequence"/>
</dbReference>